<dbReference type="AlphaFoldDB" id="A0A5P1FSJ1"/>
<gene>
    <name evidence="4" type="ORF">A4U43_C01F26370</name>
</gene>
<evidence type="ECO:0000256" key="2">
    <source>
        <dbReference type="SAM" id="MobiDB-lite"/>
    </source>
</evidence>
<protein>
    <submittedName>
        <fullName evidence="4">Uncharacterized protein</fullName>
    </submittedName>
</protein>
<evidence type="ECO:0000256" key="3">
    <source>
        <dbReference type="SAM" id="Phobius"/>
    </source>
</evidence>
<dbReference type="InterPro" id="IPR051951">
    <property type="entry name" value="UNC-93_regulatory"/>
</dbReference>
<keyword evidence="3" id="KW-1133">Transmembrane helix</keyword>
<dbReference type="Gramene" id="ONK81198">
    <property type="protein sequence ID" value="ONK81198"/>
    <property type="gene ID" value="A4U43_C01F26370"/>
</dbReference>
<reference evidence="5" key="1">
    <citation type="journal article" date="2017" name="Nat. Commun.">
        <title>The asparagus genome sheds light on the origin and evolution of a young Y chromosome.</title>
        <authorList>
            <person name="Harkess A."/>
            <person name="Zhou J."/>
            <person name="Xu C."/>
            <person name="Bowers J.E."/>
            <person name="Van der Hulst R."/>
            <person name="Ayyampalayam S."/>
            <person name="Mercati F."/>
            <person name="Riccardi P."/>
            <person name="McKain M.R."/>
            <person name="Kakrana A."/>
            <person name="Tang H."/>
            <person name="Ray J."/>
            <person name="Groenendijk J."/>
            <person name="Arikit S."/>
            <person name="Mathioni S.M."/>
            <person name="Nakano M."/>
            <person name="Shan H."/>
            <person name="Telgmann-Rauber A."/>
            <person name="Kanno A."/>
            <person name="Yue Z."/>
            <person name="Chen H."/>
            <person name="Li W."/>
            <person name="Chen Y."/>
            <person name="Xu X."/>
            <person name="Zhang Y."/>
            <person name="Luo S."/>
            <person name="Chen H."/>
            <person name="Gao J."/>
            <person name="Mao Z."/>
            <person name="Pires J.C."/>
            <person name="Luo M."/>
            <person name="Kudrna D."/>
            <person name="Wing R.A."/>
            <person name="Meyers B.C."/>
            <person name="Yi K."/>
            <person name="Kong H."/>
            <person name="Lavrijsen P."/>
            <person name="Sunseri F."/>
            <person name="Falavigna A."/>
            <person name="Ye Y."/>
            <person name="Leebens-Mack J.H."/>
            <person name="Chen G."/>
        </authorList>
    </citation>
    <scope>NUCLEOTIDE SEQUENCE [LARGE SCALE GENOMIC DNA]</scope>
    <source>
        <strain evidence="5">cv. DH0086</strain>
    </source>
</reference>
<proteinExistence type="inferred from homology"/>
<evidence type="ECO:0000313" key="5">
    <source>
        <dbReference type="Proteomes" id="UP000243459"/>
    </source>
</evidence>
<keyword evidence="3" id="KW-0812">Transmembrane</keyword>
<dbReference type="EMBL" id="CM007381">
    <property type="protein sequence ID" value="ONK81198.1"/>
    <property type="molecule type" value="Genomic_DNA"/>
</dbReference>
<feature type="transmembrane region" description="Helical" evidence="3">
    <location>
        <begin position="36"/>
        <end position="53"/>
    </location>
</feature>
<feature type="region of interest" description="Disordered" evidence="2">
    <location>
        <begin position="259"/>
        <end position="288"/>
    </location>
</feature>
<accession>A0A5P1FSJ1</accession>
<organism evidence="4 5">
    <name type="scientific">Asparagus officinalis</name>
    <name type="common">Garden asparagus</name>
    <dbReference type="NCBI Taxonomy" id="4686"/>
    <lineage>
        <taxon>Eukaryota</taxon>
        <taxon>Viridiplantae</taxon>
        <taxon>Streptophyta</taxon>
        <taxon>Embryophyta</taxon>
        <taxon>Tracheophyta</taxon>
        <taxon>Spermatophyta</taxon>
        <taxon>Magnoliopsida</taxon>
        <taxon>Liliopsida</taxon>
        <taxon>Asparagales</taxon>
        <taxon>Asparagaceae</taxon>
        <taxon>Asparagoideae</taxon>
        <taxon>Asparagus</taxon>
    </lineage>
</organism>
<sequence>MNHNQGDEARSLVVAIEDDPLAEVGQSSSKSHARDAHILSLSLFFIFCAYGAAQNLESTVNTKGDLGTTLMGILYTSFTLFSVVASPVVRGLGTKRALVLGSQLTPVERLLSNSLQENELGRPPSEAEMFIETRKKKINPQGEKTINLIGALEELKSQDEADDAWDLVKKDEHPGRVRLRGRGVTKTMLQNKNKKIMDPSEQVPESVVQTISQKVEQELTKKFEEQKADLVHGFAELLTEILGQTIDPAAIARLIARTRSPEQGGSARNHDHPRSSASSHQPRNEENI</sequence>
<evidence type="ECO:0000313" key="4">
    <source>
        <dbReference type="EMBL" id="ONK81198.1"/>
    </source>
</evidence>
<keyword evidence="5" id="KW-1185">Reference proteome</keyword>
<comment type="similarity">
    <text evidence="1">Belongs to the unc-93 family.</text>
</comment>
<evidence type="ECO:0000256" key="1">
    <source>
        <dbReference type="ARBA" id="ARBA00009172"/>
    </source>
</evidence>
<dbReference type="PANTHER" id="PTHR19444:SF13">
    <property type="entry name" value="PROTEIN UNC-93 HOMOLOG A"/>
    <property type="match status" value="1"/>
</dbReference>
<name>A0A5P1FSJ1_ASPOF</name>
<feature type="transmembrane region" description="Helical" evidence="3">
    <location>
        <begin position="73"/>
        <end position="93"/>
    </location>
</feature>
<keyword evidence="3" id="KW-0472">Membrane</keyword>
<dbReference type="Proteomes" id="UP000243459">
    <property type="component" value="Chromosome 1"/>
</dbReference>
<dbReference type="PANTHER" id="PTHR19444">
    <property type="entry name" value="UNC-93 RELATED"/>
    <property type="match status" value="1"/>
</dbReference>